<organism evidence="5 6">
    <name type="scientific">Niastella caeni</name>
    <dbReference type="NCBI Taxonomy" id="2569763"/>
    <lineage>
        <taxon>Bacteria</taxon>
        <taxon>Pseudomonadati</taxon>
        <taxon>Bacteroidota</taxon>
        <taxon>Chitinophagia</taxon>
        <taxon>Chitinophagales</taxon>
        <taxon>Chitinophagaceae</taxon>
        <taxon>Niastella</taxon>
    </lineage>
</organism>
<reference evidence="5 6" key="1">
    <citation type="submission" date="2019-04" db="EMBL/GenBank/DDBJ databases">
        <title>Niastella caeni sp. nov., isolated from activated sludge.</title>
        <authorList>
            <person name="Sheng M."/>
        </authorList>
    </citation>
    <scope>NUCLEOTIDE SEQUENCE [LARGE SCALE GENOMIC DNA]</scope>
    <source>
        <strain evidence="5 6">HX-2-15</strain>
    </source>
</reference>
<dbReference type="Pfam" id="PF00331">
    <property type="entry name" value="Glyco_hydro_10"/>
    <property type="match status" value="1"/>
</dbReference>
<keyword evidence="3" id="KW-0624">Polysaccharide degradation</keyword>
<accession>A0A4V4H1L5</accession>
<dbReference type="SUPFAM" id="SSF51445">
    <property type="entry name" value="(Trans)glycosidases"/>
    <property type="match status" value="1"/>
</dbReference>
<evidence type="ECO:0000313" key="5">
    <source>
        <dbReference type="EMBL" id="THU40986.1"/>
    </source>
</evidence>
<evidence type="ECO:0000256" key="3">
    <source>
        <dbReference type="ARBA" id="ARBA00023326"/>
    </source>
</evidence>
<sequence>MKMARLGLLERITELDISVNLRSQTNPQTANFVISPTMLPQQAAKFKYVAESTIRNVPEAQRYGITIWGVSDADSWLRNRLPFHTKDYPLYGMRTITRKKHTQNSMPAYN</sequence>
<dbReference type="OrthoDB" id="1032269at2"/>
<evidence type="ECO:0000313" key="6">
    <source>
        <dbReference type="Proteomes" id="UP000306918"/>
    </source>
</evidence>
<keyword evidence="5" id="KW-0858">Xylan degradation</keyword>
<comment type="caution">
    <text evidence="5">The sequence shown here is derived from an EMBL/GenBank/DDBJ whole genome shotgun (WGS) entry which is preliminary data.</text>
</comment>
<dbReference type="PROSITE" id="PS51760">
    <property type="entry name" value="GH10_2"/>
    <property type="match status" value="1"/>
</dbReference>
<name>A0A4V4H1L5_9BACT</name>
<keyword evidence="6" id="KW-1185">Reference proteome</keyword>
<keyword evidence="5" id="KW-0326">Glycosidase</keyword>
<evidence type="ECO:0000256" key="2">
    <source>
        <dbReference type="ARBA" id="ARBA00023277"/>
    </source>
</evidence>
<dbReference type="GO" id="GO:0045493">
    <property type="term" value="P:xylan catabolic process"/>
    <property type="evidence" value="ECO:0007669"/>
    <property type="project" value="UniProtKB-KW"/>
</dbReference>
<proteinExistence type="predicted"/>
<gene>
    <name evidence="5" type="ORF">FAM09_02390</name>
</gene>
<keyword evidence="1 5" id="KW-0378">Hydrolase</keyword>
<dbReference type="InterPro" id="IPR001000">
    <property type="entry name" value="GH10_dom"/>
</dbReference>
<protein>
    <submittedName>
        <fullName evidence="5">Endo-1,4-beta-xylanase</fullName>
    </submittedName>
</protein>
<dbReference type="Gene3D" id="3.20.20.80">
    <property type="entry name" value="Glycosidases"/>
    <property type="match status" value="1"/>
</dbReference>
<keyword evidence="2" id="KW-0119">Carbohydrate metabolism</keyword>
<evidence type="ECO:0000256" key="1">
    <source>
        <dbReference type="ARBA" id="ARBA00022801"/>
    </source>
</evidence>
<evidence type="ECO:0000259" key="4">
    <source>
        <dbReference type="PROSITE" id="PS51760"/>
    </source>
</evidence>
<dbReference type="GO" id="GO:0004553">
    <property type="term" value="F:hydrolase activity, hydrolyzing O-glycosyl compounds"/>
    <property type="evidence" value="ECO:0007669"/>
    <property type="project" value="InterPro"/>
</dbReference>
<dbReference type="EMBL" id="STFF01000001">
    <property type="protein sequence ID" value="THU40986.1"/>
    <property type="molecule type" value="Genomic_DNA"/>
</dbReference>
<dbReference type="InterPro" id="IPR017853">
    <property type="entry name" value="GH"/>
</dbReference>
<feature type="domain" description="GH10" evidence="4">
    <location>
        <begin position="1"/>
        <end position="110"/>
    </location>
</feature>
<dbReference type="Proteomes" id="UP000306918">
    <property type="component" value="Unassembled WGS sequence"/>
</dbReference>
<dbReference type="RefSeq" id="WP_136575478.1">
    <property type="nucleotide sequence ID" value="NZ_STFF01000001.1"/>
</dbReference>
<dbReference type="AlphaFoldDB" id="A0A4V4H1L5"/>